<keyword evidence="5" id="KW-1133">Transmembrane helix</keyword>
<dbReference type="InterPro" id="IPR050587">
    <property type="entry name" value="GNT1/Glycosyltrans_8"/>
</dbReference>
<dbReference type="AlphaFoldDB" id="A0A7J7GNR6"/>
<gene>
    <name evidence="6" type="ORF">HYC85_020081</name>
</gene>
<evidence type="ECO:0000256" key="3">
    <source>
        <dbReference type="ARBA" id="ARBA00023211"/>
    </source>
</evidence>
<keyword evidence="5" id="KW-0812">Transmembrane</keyword>
<proteinExistence type="inferred from homology"/>
<comment type="caution">
    <text evidence="6">The sequence shown here is derived from an EMBL/GenBank/DDBJ whole genome shotgun (WGS) entry which is preliminary data.</text>
</comment>
<dbReference type="InterPro" id="IPR029044">
    <property type="entry name" value="Nucleotide-diphossugar_trans"/>
</dbReference>
<dbReference type="PANTHER" id="PTHR11183">
    <property type="entry name" value="GLYCOGENIN SUBFAMILY MEMBER"/>
    <property type="match status" value="1"/>
</dbReference>
<feature type="transmembrane region" description="Helical" evidence="5">
    <location>
        <begin position="21"/>
        <end position="42"/>
    </location>
</feature>
<dbReference type="Proteomes" id="UP000593564">
    <property type="component" value="Unassembled WGS sequence"/>
</dbReference>
<evidence type="ECO:0000256" key="4">
    <source>
        <dbReference type="RuleBase" id="RU362027"/>
    </source>
</evidence>
<dbReference type="EC" id="2.4.1.-" evidence="4"/>
<dbReference type="Gene3D" id="3.90.550.10">
    <property type="entry name" value="Spore Coat Polysaccharide Biosynthesis Protein SpsA, Chain A"/>
    <property type="match status" value="1"/>
</dbReference>
<keyword evidence="2" id="KW-0808">Transferase</keyword>
<reference evidence="6 7" key="2">
    <citation type="submission" date="2020-07" db="EMBL/GenBank/DDBJ databases">
        <title>Genome assembly of wild tea tree DASZ reveals pedigree and selection history of tea varieties.</title>
        <authorList>
            <person name="Zhang W."/>
        </authorList>
    </citation>
    <scope>NUCLEOTIDE SEQUENCE [LARGE SCALE GENOMIC DNA]</scope>
    <source>
        <strain evidence="7">cv. G240</strain>
        <tissue evidence="6">Leaf</tissue>
    </source>
</reference>
<dbReference type="InterPro" id="IPR002495">
    <property type="entry name" value="Glyco_trans_8"/>
</dbReference>
<dbReference type="SUPFAM" id="SSF53448">
    <property type="entry name" value="Nucleotide-diphospho-sugar transferases"/>
    <property type="match status" value="1"/>
</dbReference>
<evidence type="ECO:0000313" key="6">
    <source>
        <dbReference type="EMBL" id="KAF5942439.1"/>
    </source>
</evidence>
<dbReference type="Pfam" id="PF01501">
    <property type="entry name" value="Glyco_transf_8"/>
    <property type="match status" value="1"/>
</dbReference>
<accession>A0A7J7GNR6</accession>
<evidence type="ECO:0000256" key="5">
    <source>
        <dbReference type="SAM" id="Phobius"/>
    </source>
</evidence>
<evidence type="ECO:0000256" key="1">
    <source>
        <dbReference type="ARBA" id="ARBA00022676"/>
    </source>
</evidence>
<evidence type="ECO:0000313" key="7">
    <source>
        <dbReference type="Proteomes" id="UP000593564"/>
    </source>
</evidence>
<comment type="similarity">
    <text evidence="4">Belongs to the glycosyltransferase 8 family.</text>
</comment>
<keyword evidence="5" id="KW-0472">Membrane</keyword>
<organism evidence="6 7">
    <name type="scientific">Camellia sinensis</name>
    <name type="common">Tea plant</name>
    <name type="synonym">Thea sinensis</name>
    <dbReference type="NCBI Taxonomy" id="4442"/>
    <lineage>
        <taxon>Eukaryota</taxon>
        <taxon>Viridiplantae</taxon>
        <taxon>Streptophyta</taxon>
        <taxon>Embryophyta</taxon>
        <taxon>Tracheophyta</taxon>
        <taxon>Spermatophyta</taxon>
        <taxon>Magnoliopsida</taxon>
        <taxon>eudicotyledons</taxon>
        <taxon>Gunneridae</taxon>
        <taxon>Pentapetalae</taxon>
        <taxon>asterids</taxon>
        <taxon>Ericales</taxon>
        <taxon>Theaceae</taxon>
        <taxon>Camellia</taxon>
    </lineage>
</organism>
<feature type="non-terminal residue" evidence="6">
    <location>
        <position position="512"/>
    </location>
</feature>
<dbReference type="EMBL" id="JACBKZ010000009">
    <property type="protein sequence ID" value="KAF5942439.1"/>
    <property type="molecule type" value="Genomic_DNA"/>
</dbReference>
<protein>
    <recommendedName>
        <fullName evidence="4">Hexosyltransferase</fullName>
        <ecNumber evidence="4">2.4.1.-</ecNumber>
    </recommendedName>
</protein>
<keyword evidence="3" id="KW-0464">Manganese</keyword>
<evidence type="ECO:0000256" key="2">
    <source>
        <dbReference type="ARBA" id="ARBA00022679"/>
    </source>
</evidence>
<reference evidence="7" key="1">
    <citation type="journal article" date="2020" name="Nat. Commun.">
        <title>Genome assembly of wild tea tree DASZ reveals pedigree and selection history of tea varieties.</title>
        <authorList>
            <person name="Zhang W."/>
            <person name="Zhang Y."/>
            <person name="Qiu H."/>
            <person name="Guo Y."/>
            <person name="Wan H."/>
            <person name="Zhang X."/>
            <person name="Scossa F."/>
            <person name="Alseekh S."/>
            <person name="Zhang Q."/>
            <person name="Wang P."/>
            <person name="Xu L."/>
            <person name="Schmidt M.H."/>
            <person name="Jia X."/>
            <person name="Li D."/>
            <person name="Zhu A."/>
            <person name="Guo F."/>
            <person name="Chen W."/>
            <person name="Ni D."/>
            <person name="Usadel B."/>
            <person name="Fernie A.R."/>
            <person name="Wen W."/>
        </authorList>
    </citation>
    <scope>NUCLEOTIDE SEQUENCE [LARGE SCALE GENOMIC DNA]</scope>
    <source>
        <strain evidence="7">cv. G240</strain>
    </source>
</reference>
<keyword evidence="7" id="KW-1185">Reference proteome</keyword>
<dbReference type="GO" id="GO:0016757">
    <property type="term" value="F:glycosyltransferase activity"/>
    <property type="evidence" value="ECO:0007669"/>
    <property type="project" value="UniProtKB-KW"/>
</dbReference>
<sequence>EDPNKRRSSRSKVFKDSDRSSNCKFLIVLGTFFMLLHSPAVYNTEHIPNCGSSTTFVDRWTSKTSAVDKRYISNLDVNWDHIAEVIEKLTNINEYQGIGLLNFNGSETDQWNQLIPDAEHVVLQLDHVSNNITWESLFPEWIDEEEEFEVPSCPTLPKLQVTVKPRIDLIAVKLPCNKLGEVVKRLWLVCTCNLQLQSLLPLLKGIIRCICQLGRVSWQFLSWLKRTGTREMRRREAYATILHSAHVYVCGAIAAAQSIRMAGSTRDLVILVDKTISEYHRGGLEAAGWKIRTIERIRNPKAERDAYNEWNYSKFRLWQLTDYDKIIFIDADLLILRNIDFLFEMPEITATGNNGSLFNSGVMVVEPSNCTFQLLMDHSFTCLHYLGLKPWLCFRDYDCNWNVDILHKFASNVAHKTWWKVHDAMPENLHKYCLLRSKQKAALEWDRRQAEKGNYTDGHWKIKIQDPRLQTCFEDFCFWESMLWHWGETNWTDNATASPSPPVIKSASLSSL</sequence>
<name>A0A7J7GNR6_CAMSI</name>
<keyword evidence="1" id="KW-0328">Glycosyltransferase</keyword>